<reference evidence="8 9" key="1">
    <citation type="journal article" date="2016" name="Int. J. Syst. Evol. Microbiol.">
        <title>Oceanobacillus halophilus sp. nov., a novel moderately halophilic bacterium from a hypersaline lake.</title>
        <authorList>
            <person name="Amoozegar M.A."/>
            <person name="Bagheri M."/>
            <person name="Makhdoumi A."/>
            <person name="Nikou M.M."/>
            <person name="Fazeli S.A.S."/>
            <person name="Schumann P."/>
            <person name="Sproer C."/>
            <person name="Sanchez-Porro C."/>
            <person name="Ventosa A."/>
        </authorList>
    </citation>
    <scope>NUCLEOTIDE SEQUENCE [LARGE SCALE GENOMIC DNA]</scope>
    <source>
        <strain evidence="8 9">DSM 23996</strain>
    </source>
</reference>
<dbReference type="PANTHER" id="PTHR30561:SF7">
    <property type="entry name" value="GUANIDINIUM EFFLUX SYSTEM SUBUNIT GDNC-RELATED"/>
    <property type="match status" value="1"/>
</dbReference>
<dbReference type="Proteomes" id="UP000269301">
    <property type="component" value="Unassembled WGS sequence"/>
</dbReference>
<keyword evidence="2" id="KW-1003">Cell membrane</keyword>
<feature type="transmembrane region" description="Helical" evidence="7">
    <location>
        <begin position="83"/>
        <end position="102"/>
    </location>
</feature>
<evidence type="ECO:0000256" key="4">
    <source>
        <dbReference type="ARBA" id="ARBA00022989"/>
    </source>
</evidence>
<keyword evidence="9" id="KW-1185">Reference proteome</keyword>
<feature type="transmembrane region" description="Helical" evidence="7">
    <location>
        <begin position="28"/>
        <end position="46"/>
    </location>
</feature>
<feature type="transmembrane region" description="Helical" evidence="7">
    <location>
        <begin position="58"/>
        <end position="77"/>
    </location>
</feature>
<evidence type="ECO:0000313" key="9">
    <source>
        <dbReference type="Proteomes" id="UP000269301"/>
    </source>
</evidence>
<dbReference type="InterPro" id="IPR037185">
    <property type="entry name" value="EmrE-like"/>
</dbReference>
<gene>
    <name evidence="8" type="ORF">D8M06_04265</name>
</gene>
<dbReference type="Pfam" id="PF00893">
    <property type="entry name" value="Multi_Drug_Res"/>
    <property type="match status" value="1"/>
</dbReference>
<proteinExistence type="inferred from homology"/>
<dbReference type="GO" id="GO:0005886">
    <property type="term" value="C:plasma membrane"/>
    <property type="evidence" value="ECO:0007669"/>
    <property type="project" value="UniProtKB-SubCell"/>
</dbReference>
<evidence type="ECO:0000256" key="7">
    <source>
        <dbReference type="SAM" id="Phobius"/>
    </source>
</evidence>
<sequence>MKKDWNLIFVAGLFEIGWVVGLNHAFNWWTWGLTLLAIYVSMHLLIIGSRRLPVGTTYAVFTGMGTAGTVLLEIVVFGEPLQWMKLLLIFVLLIGVIGLKVITPEAEGERS</sequence>
<dbReference type="InterPro" id="IPR045324">
    <property type="entry name" value="Small_multidrug_res"/>
</dbReference>
<organism evidence="8 9">
    <name type="scientific">Oceanobacillus halophilus</name>
    <dbReference type="NCBI Taxonomy" id="930130"/>
    <lineage>
        <taxon>Bacteria</taxon>
        <taxon>Bacillati</taxon>
        <taxon>Bacillota</taxon>
        <taxon>Bacilli</taxon>
        <taxon>Bacillales</taxon>
        <taxon>Bacillaceae</taxon>
        <taxon>Oceanobacillus</taxon>
    </lineage>
</organism>
<protein>
    <submittedName>
        <fullName evidence="8">QacE family quaternary ammonium compound efflux SMR transporter</fullName>
    </submittedName>
</protein>
<dbReference type="AlphaFoldDB" id="A0A495A7V7"/>
<comment type="caution">
    <text evidence="8">The sequence shown here is derived from an EMBL/GenBank/DDBJ whole genome shotgun (WGS) entry which is preliminary data.</text>
</comment>
<evidence type="ECO:0000256" key="2">
    <source>
        <dbReference type="ARBA" id="ARBA00022475"/>
    </source>
</evidence>
<evidence type="ECO:0000313" key="8">
    <source>
        <dbReference type="EMBL" id="RKQ35501.1"/>
    </source>
</evidence>
<dbReference type="SUPFAM" id="SSF103481">
    <property type="entry name" value="Multidrug resistance efflux transporter EmrE"/>
    <property type="match status" value="1"/>
</dbReference>
<name>A0A495A7V7_9BACI</name>
<dbReference type="EMBL" id="RBZP01000002">
    <property type="protein sequence ID" value="RKQ35501.1"/>
    <property type="molecule type" value="Genomic_DNA"/>
</dbReference>
<keyword evidence="5 7" id="KW-0472">Membrane</keyword>
<dbReference type="InterPro" id="IPR000390">
    <property type="entry name" value="Small_drug/metabolite_transptr"/>
</dbReference>
<dbReference type="Gene3D" id="1.10.3730.20">
    <property type="match status" value="1"/>
</dbReference>
<dbReference type="RefSeq" id="WP_121203132.1">
    <property type="nucleotide sequence ID" value="NZ_RBZP01000002.1"/>
</dbReference>
<evidence type="ECO:0000256" key="6">
    <source>
        <dbReference type="RuleBase" id="RU003942"/>
    </source>
</evidence>
<comment type="subcellular location">
    <subcellularLocation>
        <location evidence="1 6">Cell membrane</location>
        <topology evidence="1 6">Multi-pass membrane protein</topology>
    </subcellularLocation>
</comment>
<dbReference type="OrthoDB" id="2168659at2"/>
<keyword evidence="4 7" id="KW-1133">Transmembrane helix</keyword>
<evidence type="ECO:0000256" key="5">
    <source>
        <dbReference type="ARBA" id="ARBA00023136"/>
    </source>
</evidence>
<evidence type="ECO:0000256" key="3">
    <source>
        <dbReference type="ARBA" id="ARBA00022692"/>
    </source>
</evidence>
<keyword evidence="3 6" id="KW-0812">Transmembrane</keyword>
<comment type="similarity">
    <text evidence="6">Belongs to the drug/metabolite transporter (DMT) superfamily. Small multidrug resistance (SMR) (TC 2.A.7.1) family.</text>
</comment>
<dbReference type="GO" id="GO:0022857">
    <property type="term" value="F:transmembrane transporter activity"/>
    <property type="evidence" value="ECO:0007669"/>
    <property type="project" value="InterPro"/>
</dbReference>
<evidence type="ECO:0000256" key="1">
    <source>
        <dbReference type="ARBA" id="ARBA00004651"/>
    </source>
</evidence>
<feature type="transmembrane region" description="Helical" evidence="7">
    <location>
        <begin position="5"/>
        <end position="22"/>
    </location>
</feature>
<dbReference type="PANTHER" id="PTHR30561">
    <property type="entry name" value="SMR FAMILY PROTON-DEPENDENT DRUG EFFLUX TRANSPORTER SUGE"/>
    <property type="match status" value="1"/>
</dbReference>
<accession>A0A495A7V7</accession>